<evidence type="ECO:0000256" key="3">
    <source>
        <dbReference type="ARBA" id="ARBA00012891"/>
    </source>
</evidence>
<dbReference type="InterPro" id="IPR034144">
    <property type="entry name" value="TOPRIM_TopoIII"/>
</dbReference>
<protein>
    <recommendedName>
        <fullName evidence="3">DNA topoisomerase</fullName>
        <ecNumber evidence="3">5.6.2.1</ecNumber>
    </recommendedName>
    <alternativeName>
        <fullName evidence="12">Omega-protein</fullName>
    </alternativeName>
    <alternativeName>
        <fullName evidence="11">Relaxing enzyme</fullName>
    </alternativeName>
    <alternativeName>
        <fullName evidence="9">Swivelase</fullName>
    </alternativeName>
    <alternativeName>
        <fullName evidence="10">Untwisting enzyme</fullName>
    </alternativeName>
</protein>
<evidence type="ECO:0000256" key="1">
    <source>
        <dbReference type="ARBA" id="ARBA00000213"/>
    </source>
</evidence>
<dbReference type="Gene3D" id="2.70.20.10">
    <property type="entry name" value="Topoisomerase I, domain 3"/>
    <property type="match status" value="1"/>
</dbReference>
<dbReference type="Pfam" id="PF01751">
    <property type="entry name" value="Toprim"/>
    <property type="match status" value="1"/>
</dbReference>
<dbReference type="Gene3D" id="3.40.50.140">
    <property type="match status" value="1"/>
</dbReference>
<dbReference type="GO" id="GO:0043597">
    <property type="term" value="C:cytoplasmic replication fork"/>
    <property type="evidence" value="ECO:0007669"/>
    <property type="project" value="TreeGrafter"/>
</dbReference>
<dbReference type="GO" id="GO:0003677">
    <property type="term" value="F:DNA binding"/>
    <property type="evidence" value="ECO:0007669"/>
    <property type="project" value="UniProtKB-KW"/>
</dbReference>
<evidence type="ECO:0000256" key="2">
    <source>
        <dbReference type="ARBA" id="ARBA00009446"/>
    </source>
</evidence>
<sequence length="683" mass="76122">MMGKLVVWIAEKPKVAAAFADAMGFSGNKSHAEGAYISADGNIKFTWAFGHLLRDFQPEEYSEQFKTWDLKTLPIVPEKWRKAVTNFEAAKSQFFKVKKLIEQADEIVLATDFDREGEVIGRELLVYCNYTKPVHRVNITAMDKASLQKTVNSTFDGTTGMPLYYAGLARAQVDWLYGMNLTRMATILGKQQGMNAVLSAGRVQSAALNIIGVREEEIANFVSKDHYRLKASFTAAETSFSGQWLVPGDLLNPEKLLLDIEPAKEREKNLKGASGTVVRCSANNASEKPFLPYNLSEAQIECANKFGFSPEKTLSLLQALYDTHHLVSYPRTSCRYLPTGELENLQATLDSLKAMDPSISETIDGLDTSLRSDAWDDSKVGAHYGLIPTSHRGDLTQLTGDELKAYTLIRDSFIIQFMPPAEYRKVSLEIHSSEGNDIFMAKGSTLTNPGWLEYLRPAKDEDAGENEDSQEIPELPAGTEVIFDSLTILKQKTKPPRYYTDATLIAIMTNCSSLVKDIDMKRVLKNTCGIGTDATRAAIIKTLFDRNYVVKKGKQIRITELGKAVLTILPAAVKSVENTAYMEQQLEAIADRKLSLDSFRSEMVEKLREIFTGDLATINLDKVIPKCPDCGKILRRIKKKDGDFFWGCTGYPECKKSFNDVKGKPELVKSDKKAPAKRKGPKK</sequence>
<dbReference type="GO" id="GO:0006310">
    <property type="term" value="P:DNA recombination"/>
    <property type="evidence" value="ECO:0007669"/>
    <property type="project" value="TreeGrafter"/>
</dbReference>
<keyword evidence="16" id="KW-1185">Reference proteome</keyword>
<dbReference type="InterPro" id="IPR006171">
    <property type="entry name" value="TOPRIM_dom"/>
</dbReference>
<evidence type="ECO:0000256" key="9">
    <source>
        <dbReference type="ARBA" id="ARBA00030003"/>
    </source>
</evidence>
<dbReference type="Gene3D" id="1.10.460.10">
    <property type="entry name" value="Topoisomerase I, domain 2"/>
    <property type="match status" value="1"/>
</dbReference>
<dbReference type="NCBIfam" id="NF005829">
    <property type="entry name" value="PRK07726.1"/>
    <property type="match status" value="1"/>
</dbReference>
<keyword evidence="8" id="KW-0413">Isomerase</keyword>
<evidence type="ECO:0000256" key="12">
    <source>
        <dbReference type="ARBA" id="ARBA00032877"/>
    </source>
</evidence>
<dbReference type="GO" id="GO:0006265">
    <property type="term" value="P:DNA topological change"/>
    <property type="evidence" value="ECO:0007669"/>
    <property type="project" value="InterPro"/>
</dbReference>
<evidence type="ECO:0000256" key="6">
    <source>
        <dbReference type="ARBA" id="ARBA00023029"/>
    </source>
</evidence>
<dbReference type="CDD" id="cd00186">
    <property type="entry name" value="TOP1Ac"/>
    <property type="match status" value="1"/>
</dbReference>
<name>A0AAW8HI74_9ENTR</name>
<dbReference type="InterPro" id="IPR000380">
    <property type="entry name" value="Topo_IA"/>
</dbReference>
<feature type="domain" description="Topo IA-type catalytic" evidence="14">
    <location>
        <begin position="160"/>
        <end position="611"/>
    </location>
</feature>
<dbReference type="CDD" id="cd03362">
    <property type="entry name" value="TOPRIM_TopoIA_TopoIII"/>
    <property type="match status" value="1"/>
</dbReference>
<evidence type="ECO:0000313" key="16">
    <source>
        <dbReference type="Proteomes" id="UP001225042"/>
    </source>
</evidence>
<dbReference type="GO" id="GO:0003917">
    <property type="term" value="F:DNA topoisomerase type I (single strand cut, ATP-independent) activity"/>
    <property type="evidence" value="ECO:0007669"/>
    <property type="project" value="UniProtKB-EC"/>
</dbReference>
<dbReference type="PROSITE" id="PS50880">
    <property type="entry name" value="TOPRIM"/>
    <property type="match status" value="1"/>
</dbReference>
<dbReference type="PANTHER" id="PTHR11390:SF21">
    <property type="entry name" value="DNA TOPOISOMERASE 3-ALPHA"/>
    <property type="match status" value="1"/>
</dbReference>
<dbReference type="InterPro" id="IPR013824">
    <property type="entry name" value="Topo_IA_cen_sub1"/>
</dbReference>
<reference evidence="15 16" key="1">
    <citation type="submission" date="2023-08" db="EMBL/GenBank/DDBJ databases">
        <authorList>
            <person name="Dale J."/>
        </authorList>
    </citation>
    <scope>NUCLEOTIDE SEQUENCE [LARGE SCALE GENOMIC DNA]</scope>
    <source>
        <strain evidence="15 16">2023EL-00788</strain>
    </source>
</reference>
<comment type="similarity">
    <text evidence="2">Belongs to the type IA topoisomerase family.</text>
</comment>
<evidence type="ECO:0000256" key="5">
    <source>
        <dbReference type="ARBA" id="ARBA00022842"/>
    </source>
</evidence>
<proteinExistence type="inferred from homology"/>
<feature type="domain" description="Toprim" evidence="13">
    <location>
        <begin position="5"/>
        <end position="145"/>
    </location>
</feature>
<dbReference type="InterPro" id="IPR023405">
    <property type="entry name" value="Topo_IA_core_domain"/>
</dbReference>
<evidence type="ECO:0000259" key="13">
    <source>
        <dbReference type="PROSITE" id="PS50880"/>
    </source>
</evidence>
<dbReference type="InterPro" id="IPR005738">
    <property type="entry name" value="TopoIII"/>
</dbReference>
<evidence type="ECO:0000313" key="15">
    <source>
        <dbReference type="EMBL" id="MDQ2259515.1"/>
    </source>
</evidence>
<keyword evidence="5" id="KW-0460">Magnesium</keyword>
<dbReference type="InterPro" id="IPR003602">
    <property type="entry name" value="Topo_IA_DNA-bd_dom"/>
</dbReference>
<dbReference type="EMBL" id="JAVDKS010000021">
    <property type="protein sequence ID" value="MDQ2259515.1"/>
    <property type="molecule type" value="Genomic_DNA"/>
</dbReference>
<evidence type="ECO:0000256" key="4">
    <source>
        <dbReference type="ARBA" id="ARBA00022723"/>
    </source>
</evidence>
<keyword evidence="7" id="KW-0238">DNA-binding</keyword>
<dbReference type="SMART" id="SM00436">
    <property type="entry name" value="TOP1Bc"/>
    <property type="match status" value="1"/>
</dbReference>
<dbReference type="Pfam" id="PF01131">
    <property type="entry name" value="Topoisom_bac"/>
    <property type="match status" value="1"/>
</dbReference>
<dbReference type="Gene3D" id="1.10.290.10">
    <property type="entry name" value="Topoisomerase I, domain 4"/>
    <property type="match status" value="1"/>
</dbReference>
<comment type="catalytic activity">
    <reaction evidence="1">
        <text>ATP-independent breakage of single-stranded DNA, followed by passage and rejoining.</text>
        <dbReference type="EC" id="5.6.2.1"/>
    </reaction>
</comment>
<dbReference type="SMART" id="SM00493">
    <property type="entry name" value="TOPRIM"/>
    <property type="match status" value="1"/>
</dbReference>
<dbReference type="PRINTS" id="PR00417">
    <property type="entry name" value="PRTPISMRASEI"/>
</dbReference>
<keyword evidence="6" id="KW-0799">Topoisomerase</keyword>
<accession>A0AAW8HI74</accession>
<dbReference type="RefSeq" id="WP_084832256.1">
    <property type="nucleotide sequence ID" value="NZ_JAVDKS010000021.1"/>
</dbReference>
<organism evidence="15 16">
    <name type="scientific">Enterobacter soli</name>
    <dbReference type="NCBI Taxonomy" id="885040"/>
    <lineage>
        <taxon>Bacteria</taxon>
        <taxon>Pseudomonadati</taxon>
        <taxon>Pseudomonadota</taxon>
        <taxon>Gammaproteobacteria</taxon>
        <taxon>Enterobacterales</taxon>
        <taxon>Enterobacteriaceae</taxon>
        <taxon>Enterobacter</taxon>
    </lineage>
</organism>
<dbReference type="Proteomes" id="UP001225042">
    <property type="component" value="Unassembled WGS sequence"/>
</dbReference>
<dbReference type="SMART" id="SM00437">
    <property type="entry name" value="TOP1Ac"/>
    <property type="match status" value="1"/>
</dbReference>
<dbReference type="InterPro" id="IPR013497">
    <property type="entry name" value="Topo_IA_cen"/>
</dbReference>
<dbReference type="InterPro" id="IPR013826">
    <property type="entry name" value="Topo_IA_cen_sub3"/>
</dbReference>
<dbReference type="GO" id="GO:0006281">
    <property type="term" value="P:DNA repair"/>
    <property type="evidence" value="ECO:0007669"/>
    <property type="project" value="TreeGrafter"/>
</dbReference>
<evidence type="ECO:0000259" key="14">
    <source>
        <dbReference type="PROSITE" id="PS52039"/>
    </source>
</evidence>
<dbReference type="PANTHER" id="PTHR11390">
    <property type="entry name" value="PROKARYOTIC DNA TOPOISOMERASE"/>
    <property type="match status" value="1"/>
</dbReference>
<dbReference type="Gene3D" id="3.30.65.10">
    <property type="entry name" value="Bacterial Topoisomerase I, domain 1"/>
    <property type="match status" value="1"/>
</dbReference>
<dbReference type="GO" id="GO:0046872">
    <property type="term" value="F:metal ion binding"/>
    <property type="evidence" value="ECO:0007669"/>
    <property type="project" value="UniProtKB-KW"/>
</dbReference>
<dbReference type="NCBIfam" id="TIGR01056">
    <property type="entry name" value="topB"/>
    <property type="match status" value="1"/>
</dbReference>
<evidence type="ECO:0000256" key="7">
    <source>
        <dbReference type="ARBA" id="ARBA00023125"/>
    </source>
</evidence>
<keyword evidence="4" id="KW-0479">Metal-binding</keyword>
<dbReference type="SUPFAM" id="SSF56712">
    <property type="entry name" value="Prokaryotic type I DNA topoisomerase"/>
    <property type="match status" value="1"/>
</dbReference>
<comment type="caution">
    <text evidence="15">The sequence shown here is derived from an EMBL/GenBank/DDBJ whole genome shotgun (WGS) entry which is preliminary data.</text>
</comment>
<dbReference type="InterPro" id="IPR003601">
    <property type="entry name" value="Topo_IA_2"/>
</dbReference>
<dbReference type="PROSITE" id="PS00396">
    <property type="entry name" value="TOPO_IA_1"/>
    <property type="match status" value="1"/>
</dbReference>
<dbReference type="InterPro" id="IPR023406">
    <property type="entry name" value="Topo_IA_AS"/>
</dbReference>
<dbReference type="EC" id="5.6.2.1" evidence="3"/>
<evidence type="ECO:0000256" key="8">
    <source>
        <dbReference type="ARBA" id="ARBA00023235"/>
    </source>
</evidence>
<dbReference type="InterPro" id="IPR013825">
    <property type="entry name" value="Topo_IA_cen_sub2"/>
</dbReference>
<dbReference type="PROSITE" id="PS52039">
    <property type="entry name" value="TOPO_IA_2"/>
    <property type="match status" value="1"/>
</dbReference>
<evidence type="ECO:0000256" key="11">
    <source>
        <dbReference type="ARBA" id="ARBA00032235"/>
    </source>
</evidence>
<dbReference type="AlphaFoldDB" id="A0AAW8HI74"/>
<gene>
    <name evidence="15" type="ORF">RBJ67_25640</name>
</gene>
<evidence type="ECO:0000256" key="10">
    <source>
        <dbReference type="ARBA" id="ARBA00031985"/>
    </source>
</evidence>